<feature type="transmembrane region" description="Helical" evidence="2">
    <location>
        <begin position="198"/>
        <end position="215"/>
    </location>
</feature>
<organism evidence="4 5">
    <name type="scientific">Sporobacter termitidis DSM 10068</name>
    <dbReference type="NCBI Taxonomy" id="1123282"/>
    <lineage>
        <taxon>Bacteria</taxon>
        <taxon>Bacillati</taxon>
        <taxon>Bacillota</taxon>
        <taxon>Clostridia</taxon>
        <taxon>Eubacteriales</taxon>
        <taxon>Oscillospiraceae</taxon>
        <taxon>Sporobacter</taxon>
    </lineage>
</organism>
<feature type="transmembrane region" description="Helical" evidence="2">
    <location>
        <begin position="135"/>
        <end position="152"/>
    </location>
</feature>
<dbReference type="STRING" id="1123282.SAMN02745823_00675"/>
<dbReference type="Proteomes" id="UP000183995">
    <property type="component" value="Unassembled WGS sequence"/>
</dbReference>
<feature type="transmembrane region" description="Helical" evidence="2">
    <location>
        <begin position="257"/>
        <end position="275"/>
    </location>
</feature>
<accession>A0A1M5UTW9</accession>
<feature type="domain" description="EamA" evidence="3">
    <location>
        <begin position="4"/>
        <end position="149"/>
    </location>
</feature>
<keyword evidence="5" id="KW-1185">Reference proteome</keyword>
<feature type="transmembrane region" description="Helical" evidence="2">
    <location>
        <begin position="108"/>
        <end position="126"/>
    </location>
</feature>
<dbReference type="InterPro" id="IPR000620">
    <property type="entry name" value="EamA_dom"/>
</dbReference>
<gene>
    <name evidence="4" type="ORF">SAMN02745823_00675</name>
</gene>
<reference evidence="4 5" key="1">
    <citation type="submission" date="2016-11" db="EMBL/GenBank/DDBJ databases">
        <authorList>
            <person name="Jaros S."/>
            <person name="Januszkiewicz K."/>
            <person name="Wedrychowicz H."/>
        </authorList>
    </citation>
    <scope>NUCLEOTIDE SEQUENCE [LARGE SCALE GENOMIC DNA]</scope>
    <source>
        <strain evidence="4 5">DSM 10068</strain>
    </source>
</reference>
<keyword evidence="2" id="KW-0472">Membrane</keyword>
<feature type="transmembrane region" description="Helical" evidence="2">
    <location>
        <begin position="281"/>
        <end position="298"/>
    </location>
</feature>
<dbReference type="Pfam" id="PF00892">
    <property type="entry name" value="EamA"/>
    <property type="match status" value="2"/>
</dbReference>
<protein>
    <submittedName>
        <fullName evidence="4">Uncharacterized membrane protein</fullName>
    </submittedName>
</protein>
<evidence type="ECO:0000313" key="4">
    <source>
        <dbReference type="EMBL" id="SHH66376.1"/>
    </source>
</evidence>
<proteinExistence type="inferred from homology"/>
<feature type="transmembrane region" description="Helical" evidence="2">
    <location>
        <begin position="158"/>
        <end position="177"/>
    </location>
</feature>
<evidence type="ECO:0000256" key="1">
    <source>
        <dbReference type="ARBA" id="ARBA00007362"/>
    </source>
</evidence>
<feature type="domain" description="EamA" evidence="3">
    <location>
        <begin position="161"/>
        <end position="298"/>
    </location>
</feature>
<feature type="transmembrane region" description="Helical" evidence="2">
    <location>
        <begin position="33"/>
        <end position="56"/>
    </location>
</feature>
<dbReference type="Gene3D" id="1.10.3730.20">
    <property type="match status" value="1"/>
</dbReference>
<dbReference type="InterPro" id="IPR037185">
    <property type="entry name" value="EmrE-like"/>
</dbReference>
<name>A0A1M5UTW9_9FIRM</name>
<dbReference type="RefSeq" id="WP_073076196.1">
    <property type="nucleotide sequence ID" value="NZ_FQXV01000001.1"/>
</dbReference>
<evidence type="ECO:0000259" key="3">
    <source>
        <dbReference type="Pfam" id="PF00892"/>
    </source>
</evidence>
<feature type="transmembrane region" description="Helical" evidence="2">
    <location>
        <begin position="227"/>
        <end position="245"/>
    </location>
</feature>
<evidence type="ECO:0000313" key="5">
    <source>
        <dbReference type="Proteomes" id="UP000183995"/>
    </source>
</evidence>
<dbReference type="SUPFAM" id="SSF103481">
    <property type="entry name" value="Multidrug resistance efflux transporter EmrE"/>
    <property type="match status" value="2"/>
</dbReference>
<evidence type="ECO:0000256" key="2">
    <source>
        <dbReference type="SAM" id="Phobius"/>
    </source>
</evidence>
<comment type="similarity">
    <text evidence="1">Belongs to the EamA transporter family.</text>
</comment>
<dbReference type="AlphaFoldDB" id="A0A1M5UTW9"/>
<keyword evidence="2" id="KW-0812">Transmembrane</keyword>
<dbReference type="GO" id="GO:0016020">
    <property type="term" value="C:membrane"/>
    <property type="evidence" value="ECO:0007669"/>
    <property type="project" value="InterPro"/>
</dbReference>
<dbReference type="OrthoDB" id="5604143at2"/>
<dbReference type="EMBL" id="FQXV01000001">
    <property type="protein sequence ID" value="SHH66376.1"/>
    <property type="molecule type" value="Genomic_DNA"/>
</dbReference>
<dbReference type="PANTHER" id="PTHR22911">
    <property type="entry name" value="ACYL-MALONYL CONDENSING ENZYME-RELATED"/>
    <property type="match status" value="1"/>
</dbReference>
<keyword evidence="2" id="KW-1133">Transmembrane helix</keyword>
<feature type="transmembrane region" description="Helical" evidence="2">
    <location>
        <begin position="79"/>
        <end position="102"/>
    </location>
</feature>
<sequence>MFYGLGSGFLWAAQTVLLSVVLGAGIFTQSAQAIYLAPFVGAFLNDAVSGVWLLLFRKSSRRFRGNSVLHALRTGPGKWLLLSGLFGGPLGMSAYVLSLSYVGPADTAVISALYPVLGSIFARLFLKEDLTRKQLAGILLSAAGVIGMVGLPRGGGHPVYYVFSLACALFWGLEAVVSSHAMKQGNVPFETALQIRQWTSVLCYAALFLPLLRAWGFTGQVLTDRVLLLFVLTALLETGSYLLYYKSISVTGAPKAMSLNITYIIWSIFLSILIFKKLPTAFEAVSIGVLLAGVLMVVKFGRKKPPPGAL</sequence>
<dbReference type="PANTHER" id="PTHR22911:SF137">
    <property type="entry name" value="SOLUTE CARRIER FAMILY 35 MEMBER G2-RELATED"/>
    <property type="match status" value="1"/>
</dbReference>